<proteinExistence type="predicted"/>
<dbReference type="Proteomes" id="UP001462502">
    <property type="component" value="Unassembled WGS sequence"/>
</dbReference>
<dbReference type="EMBL" id="JBDXMI010000001">
    <property type="protein sequence ID" value="MEO9384360.1"/>
    <property type="molecule type" value="Genomic_DNA"/>
</dbReference>
<comment type="caution">
    <text evidence="1">The sequence shown here is derived from an EMBL/GenBank/DDBJ whole genome shotgun (WGS) entry which is preliminary data.</text>
</comment>
<dbReference type="RefSeq" id="WP_347936617.1">
    <property type="nucleotide sequence ID" value="NZ_CP158160.1"/>
</dbReference>
<evidence type="ECO:0000313" key="2">
    <source>
        <dbReference type="Proteomes" id="UP001462502"/>
    </source>
</evidence>
<organism evidence="1 2">
    <name type="scientific">Chromobacterium phragmitis</name>
    <dbReference type="NCBI Taxonomy" id="2202141"/>
    <lineage>
        <taxon>Bacteria</taxon>
        <taxon>Pseudomonadati</taxon>
        <taxon>Pseudomonadota</taxon>
        <taxon>Betaproteobacteria</taxon>
        <taxon>Neisseriales</taxon>
        <taxon>Chromobacteriaceae</taxon>
        <taxon>Chromobacterium</taxon>
    </lineage>
</organism>
<accession>A0ABV0ISX8</accession>
<keyword evidence="2" id="KW-1185">Reference proteome</keyword>
<name>A0ABV0ISX8_9NEIS</name>
<evidence type="ECO:0000313" key="1">
    <source>
        <dbReference type="EMBL" id="MEO9384360.1"/>
    </source>
</evidence>
<gene>
    <name evidence="1" type="ORF">ABI908_09605</name>
</gene>
<reference evidence="1 2" key="1">
    <citation type="submission" date="2024-05" db="EMBL/GenBank/DDBJ databases">
        <authorList>
            <person name="De Oliveira J.P."/>
            <person name="Noriler S.A."/>
            <person name="De Oliveira A.G."/>
            <person name="Sipoli D.S."/>
        </authorList>
    </citation>
    <scope>NUCLEOTIDE SEQUENCE [LARGE SCALE GENOMIC DNA]</scope>
    <source>
        <strain evidence="1 2">LABIM192</strain>
    </source>
</reference>
<protein>
    <submittedName>
        <fullName evidence="1">Uncharacterized protein</fullName>
    </submittedName>
</protein>
<sequence>MRTLLNALRHWKDWWWQGMAIHARQACRDESEALDRIRNLTGEPK</sequence>